<sequence>MTFTGIKRQPDYGGAGAWWMERQSDSEEKKRDVIEERGYEDAAMKTDQAFVSDSRTQGWYCRGRVAKGSRSRGWPRTTKANVYCLSRWRGLKKGNVGGLVSPIVTRMGSCVRGEFLNLVVSVLEPREGKRKELRMVSPTMIQSTTTIAIASSGSQEMSVDKAISRNVVLSIRSISACEMKKNEKTNINYAFGQRKRGFSTTNERKNHLAKKENKNRQVKRKDLIVLRQSSPKSSKSNAAWFVGVFLTNFHLLPFLARPSSPFAARSFARYTPLRPYFVKAKPVADDHSSSHLVPAEAEAVEPLSKSAIIGTLAASGLQARGILKTHARSFDWPNVIEFRRYRRIEKDAEKKTTIPRGPREIDEEMRKAEER</sequence>
<accession>E2ALP8</accession>
<protein>
    <submittedName>
        <fullName evidence="2">Uncharacterized protein</fullName>
    </submittedName>
</protein>
<dbReference type="Proteomes" id="UP000000311">
    <property type="component" value="Unassembled WGS sequence"/>
</dbReference>
<proteinExistence type="predicted"/>
<feature type="region of interest" description="Disordered" evidence="1">
    <location>
        <begin position="200"/>
        <end position="221"/>
    </location>
</feature>
<evidence type="ECO:0000256" key="1">
    <source>
        <dbReference type="SAM" id="MobiDB-lite"/>
    </source>
</evidence>
<evidence type="ECO:0000313" key="2">
    <source>
        <dbReference type="EMBL" id="EFN65657.1"/>
    </source>
</evidence>
<evidence type="ECO:0000313" key="3">
    <source>
        <dbReference type="Proteomes" id="UP000000311"/>
    </source>
</evidence>
<feature type="region of interest" description="Disordered" evidence="1">
    <location>
        <begin position="347"/>
        <end position="371"/>
    </location>
</feature>
<gene>
    <name evidence="2" type="ORF">EAG_10914</name>
</gene>
<feature type="compositionally biased region" description="Basic and acidic residues" evidence="1">
    <location>
        <begin position="202"/>
        <end position="221"/>
    </location>
</feature>
<dbReference type="EMBL" id="GL440609">
    <property type="protein sequence ID" value="EFN65657.1"/>
    <property type="molecule type" value="Genomic_DNA"/>
</dbReference>
<dbReference type="InParanoid" id="E2ALP8"/>
<organism evidence="3">
    <name type="scientific">Camponotus floridanus</name>
    <name type="common">Florida carpenter ant</name>
    <dbReference type="NCBI Taxonomy" id="104421"/>
    <lineage>
        <taxon>Eukaryota</taxon>
        <taxon>Metazoa</taxon>
        <taxon>Ecdysozoa</taxon>
        <taxon>Arthropoda</taxon>
        <taxon>Hexapoda</taxon>
        <taxon>Insecta</taxon>
        <taxon>Pterygota</taxon>
        <taxon>Neoptera</taxon>
        <taxon>Endopterygota</taxon>
        <taxon>Hymenoptera</taxon>
        <taxon>Apocrita</taxon>
        <taxon>Aculeata</taxon>
        <taxon>Formicoidea</taxon>
        <taxon>Formicidae</taxon>
        <taxon>Formicinae</taxon>
        <taxon>Camponotus</taxon>
    </lineage>
</organism>
<dbReference type="AlphaFoldDB" id="E2ALP8"/>
<reference evidence="2 3" key="1">
    <citation type="journal article" date="2010" name="Science">
        <title>Genomic comparison of the ants Camponotus floridanus and Harpegnathos saltator.</title>
        <authorList>
            <person name="Bonasio R."/>
            <person name="Zhang G."/>
            <person name="Ye C."/>
            <person name="Mutti N.S."/>
            <person name="Fang X."/>
            <person name="Qin N."/>
            <person name="Donahue G."/>
            <person name="Yang P."/>
            <person name="Li Q."/>
            <person name="Li C."/>
            <person name="Zhang P."/>
            <person name="Huang Z."/>
            <person name="Berger S.L."/>
            <person name="Reinberg D."/>
            <person name="Wang J."/>
            <person name="Liebig J."/>
        </authorList>
    </citation>
    <scope>NUCLEOTIDE SEQUENCE [LARGE SCALE GENOMIC DNA]</scope>
    <source>
        <strain evidence="3">C129</strain>
    </source>
</reference>
<keyword evidence="3" id="KW-1185">Reference proteome</keyword>
<name>E2ALP8_CAMFO</name>